<feature type="non-terminal residue" evidence="1">
    <location>
        <position position="1"/>
    </location>
</feature>
<gene>
    <name evidence="1" type="ORF">LCGC14_2833010</name>
</gene>
<protein>
    <submittedName>
        <fullName evidence="1">Uncharacterized protein</fullName>
    </submittedName>
</protein>
<proteinExistence type="predicted"/>
<reference evidence="1" key="1">
    <citation type="journal article" date="2015" name="Nature">
        <title>Complex archaea that bridge the gap between prokaryotes and eukaryotes.</title>
        <authorList>
            <person name="Spang A."/>
            <person name="Saw J.H."/>
            <person name="Jorgensen S.L."/>
            <person name="Zaremba-Niedzwiedzka K."/>
            <person name="Martijn J."/>
            <person name="Lind A.E."/>
            <person name="van Eijk R."/>
            <person name="Schleper C."/>
            <person name="Guy L."/>
            <person name="Ettema T.J."/>
        </authorList>
    </citation>
    <scope>NUCLEOTIDE SEQUENCE</scope>
</reference>
<comment type="caution">
    <text evidence="1">The sequence shown here is derived from an EMBL/GenBank/DDBJ whole genome shotgun (WGS) entry which is preliminary data.</text>
</comment>
<evidence type="ECO:0000313" key="1">
    <source>
        <dbReference type="EMBL" id="KKK79491.1"/>
    </source>
</evidence>
<sequence length="80" mass="9246">TEFDPIEDLSYPTVKLWDGFNVLQARGKEAFVLFAEKNRMPKNDIDRVMMKHNCVISGKDPKVEVLEMVKKIEVYGKEEG</sequence>
<organism evidence="1">
    <name type="scientific">marine sediment metagenome</name>
    <dbReference type="NCBI Taxonomy" id="412755"/>
    <lineage>
        <taxon>unclassified sequences</taxon>
        <taxon>metagenomes</taxon>
        <taxon>ecological metagenomes</taxon>
    </lineage>
</organism>
<name>A0A0F9B4J0_9ZZZZ</name>
<accession>A0A0F9B4J0</accession>
<dbReference type="EMBL" id="LAZR01054002">
    <property type="protein sequence ID" value="KKK79491.1"/>
    <property type="molecule type" value="Genomic_DNA"/>
</dbReference>
<dbReference type="AlphaFoldDB" id="A0A0F9B4J0"/>